<evidence type="ECO:0000256" key="1">
    <source>
        <dbReference type="SAM" id="MobiDB-lite"/>
    </source>
</evidence>
<accession>A0ABD0LIU0</accession>
<protein>
    <submittedName>
        <fullName evidence="2">Uncharacterized protein</fullName>
    </submittedName>
</protein>
<evidence type="ECO:0000313" key="2">
    <source>
        <dbReference type="EMBL" id="KAK7499345.1"/>
    </source>
</evidence>
<gene>
    <name evidence="2" type="ORF">BaRGS_00009320</name>
</gene>
<reference evidence="2 3" key="1">
    <citation type="journal article" date="2023" name="Sci. Data">
        <title>Genome assembly of the Korean intertidal mud-creeper Batillaria attramentaria.</title>
        <authorList>
            <person name="Patra A.K."/>
            <person name="Ho P.T."/>
            <person name="Jun S."/>
            <person name="Lee S.J."/>
            <person name="Kim Y."/>
            <person name="Won Y.J."/>
        </authorList>
    </citation>
    <scope>NUCLEOTIDE SEQUENCE [LARGE SCALE GENOMIC DNA]</scope>
    <source>
        <strain evidence="2">Wonlab-2016</strain>
    </source>
</reference>
<comment type="caution">
    <text evidence="2">The sequence shown here is derived from an EMBL/GenBank/DDBJ whole genome shotgun (WGS) entry which is preliminary data.</text>
</comment>
<dbReference type="Proteomes" id="UP001519460">
    <property type="component" value="Unassembled WGS sequence"/>
</dbReference>
<organism evidence="2 3">
    <name type="scientific">Batillaria attramentaria</name>
    <dbReference type="NCBI Taxonomy" id="370345"/>
    <lineage>
        <taxon>Eukaryota</taxon>
        <taxon>Metazoa</taxon>
        <taxon>Spiralia</taxon>
        <taxon>Lophotrochozoa</taxon>
        <taxon>Mollusca</taxon>
        <taxon>Gastropoda</taxon>
        <taxon>Caenogastropoda</taxon>
        <taxon>Sorbeoconcha</taxon>
        <taxon>Cerithioidea</taxon>
        <taxon>Batillariidae</taxon>
        <taxon>Batillaria</taxon>
    </lineage>
</organism>
<feature type="region of interest" description="Disordered" evidence="1">
    <location>
        <begin position="31"/>
        <end position="53"/>
    </location>
</feature>
<sequence>MARHQASHEKEVGIQSDAALQHFARLSPEKGNCVKMSGEKGVPHTRLRSDYPPTDAGEGLLLLVLYFAHGRTDSD</sequence>
<dbReference type="EMBL" id="JACVVK020000044">
    <property type="protein sequence ID" value="KAK7499345.1"/>
    <property type="molecule type" value="Genomic_DNA"/>
</dbReference>
<name>A0ABD0LIU0_9CAEN</name>
<dbReference type="AlphaFoldDB" id="A0ABD0LIU0"/>
<evidence type="ECO:0000313" key="3">
    <source>
        <dbReference type="Proteomes" id="UP001519460"/>
    </source>
</evidence>
<proteinExistence type="predicted"/>
<keyword evidence="3" id="KW-1185">Reference proteome</keyword>